<evidence type="ECO:0000259" key="7">
    <source>
        <dbReference type="Pfam" id="PF20684"/>
    </source>
</evidence>
<evidence type="ECO:0000313" key="9">
    <source>
        <dbReference type="Proteomes" id="UP001283341"/>
    </source>
</evidence>
<keyword evidence="4 6" id="KW-0472">Membrane</keyword>
<dbReference type="AlphaFoldDB" id="A0AAE0HXS9"/>
<comment type="caution">
    <text evidence="8">The sequence shown here is derived from an EMBL/GenBank/DDBJ whole genome shotgun (WGS) entry which is preliminary data.</text>
</comment>
<dbReference type="Pfam" id="PF20684">
    <property type="entry name" value="Fung_rhodopsin"/>
    <property type="match status" value="1"/>
</dbReference>
<keyword evidence="3 6" id="KW-1133">Transmembrane helix</keyword>
<dbReference type="Proteomes" id="UP001283341">
    <property type="component" value="Unassembled WGS sequence"/>
</dbReference>
<evidence type="ECO:0000256" key="1">
    <source>
        <dbReference type="ARBA" id="ARBA00004141"/>
    </source>
</evidence>
<feature type="transmembrane region" description="Helical" evidence="6">
    <location>
        <begin position="26"/>
        <end position="47"/>
    </location>
</feature>
<name>A0AAE0HXS9_9PEZI</name>
<gene>
    <name evidence="8" type="ORF">B0H66DRAFT_520947</name>
</gene>
<evidence type="ECO:0000256" key="5">
    <source>
        <dbReference type="ARBA" id="ARBA00038359"/>
    </source>
</evidence>
<dbReference type="PANTHER" id="PTHR33048">
    <property type="entry name" value="PTH11-LIKE INTEGRAL MEMBRANE PROTEIN (AFU_ORTHOLOGUE AFUA_5G11245)"/>
    <property type="match status" value="1"/>
</dbReference>
<proteinExistence type="inferred from homology"/>
<reference evidence="8" key="1">
    <citation type="journal article" date="2023" name="Mol. Phylogenet. Evol.">
        <title>Genome-scale phylogeny and comparative genomics of the fungal order Sordariales.</title>
        <authorList>
            <person name="Hensen N."/>
            <person name="Bonometti L."/>
            <person name="Westerberg I."/>
            <person name="Brannstrom I.O."/>
            <person name="Guillou S."/>
            <person name="Cros-Aarteil S."/>
            <person name="Calhoun S."/>
            <person name="Haridas S."/>
            <person name="Kuo A."/>
            <person name="Mondo S."/>
            <person name="Pangilinan J."/>
            <person name="Riley R."/>
            <person name="LaButti K."/>
            <person name="Andreopoulos B."/>
            <person name="Lipzen A."/>
            <person name="Chen C."/>
            <person name="Yan M."/>
            <person name="Daum C."/>
            <person name="Ng V."/>
            <person name="Clum A."/>
            <person name="Steindorff A."/>
            <person name="Ohm R.A."/>
            <person name="Martin F."/>
            <person name="Silar P."/>
            <person name="Natvig D.O."/>
            <person name="Lalanne C."/>
            <person name="Gautier V."/>
            <person name="Ament-Velasquez S.L."/>
            <person name="Kruys A."/>
            <person name="Hutchinson M.I."/>
            <person name="Powell A.J."/>
            <person name="Barry K."/>
            <person name="Miller A.N."/>
            <person name="Grigoriev I.V."/>
            <person name="Debuchy R."/>
            <person name="Gladieux P."/>
            <person name="Hiltunen Thoren M."/>
            <person name="Johannesson H."/>
        </authorList>
    </citation>
    <scope>NUCLEOTIDE SEQUENCE</scope>
    <source>
        <strain evidence="8">CBS 118394</strain>
    </source>
</reference>
<feature type="transmembrane region" description="Helical" evidence="6">
    <location>
        <begin position="59"/>
        <end position="86"/>
    </location>
</feature>
<keyword evidence="9" id="KW-1185">Reference proteome</keyword>
<accession>A0AAE0HXS9</accession>
<dbReference type="PANTHER" id="PTHR33048:SF47">
    <property type="entry name" value="INTEGRAL MEMBRANE PROTEIN-RELATED"/>
    <property type="match status" value="1"/>
</dbReference>
<feature type="transmembrane region" description="Helical" evidence="6">
    <location>
        <begin position="221"/>
        <end position="241"/>
    </location>
</feature>
<dbReference type="InterPro" id="IPR052337">
    <property type="entry name" value="SAT4-like"/>
</dbReference>
<comment type="subcellular location">
    <subcellularLocation>
        <location evidence="1">Membrane</location>
        <topology evidence="1">Multi-pass membrane protein</topology>
    </subcellularLocation>
</comment>
<feature type="domain" description="Rhodopsin" evidence="7">
    <location>
        <begin position="43"/>
        <end position="288"/>
    </location>
</feature>
<evidence type="ECO:0000256" key="2">
    <source>
        <dbReference type="ARBA" id="ARBA00022692"/>
    </source>
</evidence>
<keyword evidence="2 6" id="KW-0812">Transmembrane</keyword>
<evidence type="ECO:0000256" key="4">
    <source>
        <dbReference type="ARBA" id="ARBA00023136"/>
    </source>
</evidence>
<feature type="transmembrane region" description="Helical" evidence="6">
    <location>
        <begin position="142"/>
        <end position="163"/>
    </location>
</feature>
<feature type="transmembrane region" description="Helical" evidence="6">
    <location>
        <begin position="106"/>
        <end position="130"/>
    </location>
</feature>
<dbReference type="EMBL" id="JAUEDM010000006">
    <property type="protein sequence ID" value="KAK3314820.1"/>
    <property type="molecule type" value="Genomic_DNA"/>
</dbReference>
<protein>
    <recommendedName>
        <fullName evidence="7">Rhodopsin domain-containing protein</fullName>
    </recommendedName>
</protein>
<evidence type="ECO:0000313" key="8">
    <source>
        <dbReference type="EMBL" id="KAK3314820.1"/>
    </source>
</evidence>
<evidence type="ECO:0000256" key="6">
    <source>
        <dbReference type="SAM" id="Phobius"/>
    </source>
</evidence>
<evidence type="ECO:0000256" key="3">
    <source>
        <dbReference type="ARBA" id="ARBA00022989"/>
    </source>
</evidence>
<comment type="similarity">
    <text evidence="5">Belongs to the SAT4 family.</text>
</comment>
<reference evidence="8" key="2">
    <citation type="submission" date="2023-06" db="EMBL/GenBank/DDBJ databases">
        <authorList>
            <consortium name="Lawrence Berkeley National Laboratory"/>
            <person name="Haridas S."/>
            <person name="Hensen N."/>
            <person name="Bonometti L."/>
            <person name="Westerberg I."/>
            <person name="Brannstrom I.O."/>
            <person name="Guillou S."/>
            <person name="Cros-Aarteil S."/>
            <person name="Calhoun S."/>
            <person name="Kuo A."/>
            <person name="Mondo S."/>
            <person name="Pangilinan J."/>
            <person name="Riley R."/>
            <person name="Labutti K."/>
            <person name="Andreopoulos B."/>
            <person name="Lipzen A."/>
            <person name="Chen C."/>
            <person name="Yanf M."/>
            <person name="Daum C."/>
            <person name="Ng V."/>
            <person name="Clum A."/>
            <person name="Steindorff A."/>
            <person name="Ohm R."/>
            <person name="Martin F."/>
            <person name="Silar P."/>
            <person name="Natvig D."/>
            <person name="Lalanne C."/>
            <person name="Gautier V."/>
            <person name="Ament-Velasquez S.L."/>
            <person name="Kruys A."/>
            <person name="Hutchinson M.I."/>
            <person name="Powell A.J."/>
            <person name="Barry K."/>
            <person name="Miller A.N."/>
            <person name="Grigoriev I.V."/>
            <person name="Debuchy R."/>
            <person name="Gladieux P."/>
            <person name="Thoren M.H."/>
            <person name="Johannesson H."/>
        </authorList>
    </citation>
    <scope>NUCLEOTIDE SEQUENCE</scope>
    <source>
        <strain evidence="8">CBS 118394</strain>
    </source>
</reference>
<dbReference type="InterPro" id="IPR049326">
    <property type="entry name" value="Rhodopsin_dom_fungi"/>
</dbReference>
<dbReference type="GO" id="GO:0016020">
    <property type="term" value="C:membrane"/>
    <property type="evidence" value="ECO:0007669"/>
    <property type="project" value="UniProtKB-SubCell"/>
</dbReference>
<sequence>MASGASRHSLSDLPPELLEINEGPRLLQILTPMAVVVTLVVFLRIGTRLSRRISIGLDDWLIVIALILSWGTYAIAILFVSLGGLGRPLTVNMAIDPNRLVAGLKLLFAGEIIYATIITVTKYSILAMYYRLFPTRFMKIGGWVCLGGMTTAWWLAIILVVIFQCKPLAKTFDPFMADGHCIDNTKFFLGNSIPNILNDVMILCLPMYEIGNLRLPHGQRVALVAVFMLGAGVVAMSAIRLSYHVKLSKEREDADFTLAMFNSVLWTILEPDMAVICASLPTLRPLLTTLLKTRFCGLICSYIPTTSKSSNNDRLSYRGPGYTIGGTPMRLGSGGPSTGQQKMGICQISTATSGSGSRSLSIENARPNEDSGYDIEIWPAGFANEDQKETRHLGCDEIPLQGVVMKTEADWQERRS</sequence>
<organism evidence="8 9">
    <name type="scientific">Apodospora peruviana</name>
    <dbReference type="NCBI Taxonomy" id="516989"/>
    <lineage>
        <taxon>Eukaryota</taxon>
        <taxon>Fungi</taxon>
        <taxon>Dikarya</taxon>
        <taxon>Ascomycota</taxon>
        <taxon>Pezizomycotina</taxon>
        <taxon>Sordariomycetes</taxon>
        <taxon>Sordariomycetidae</taxon>
        <taxon>Sordariales</taxon>
        <taxon>Lasiosphaeriaceae</taxon>
        <taxon>Apodospora</taxon>
    </lineage>
</organism>